<accession>A0ABW0SPY0</accession>
<dbReference type="PROSITE" id="PS51709">
    <property type="entry name" value="G_TRME"/>
    <property type="match status" value="1"/>
</dbReference>
<dbReference type="GO" id="GO:0016787">
    <property type="term" value="F:hydrolase activity"/>
    <property type="evidence" value="ECO:0007669"/>
    <property type="project" value="UniProtKB-KW"/>
</dbReference>
<feature type="binding site" evidence="6">
    <location>
        <position position="226"/>
    </location>
    <ligand>
        <name>K(+)</name>
        <dbReference type="ChEBI" id="CHEBI:29103"/>
    </ligand>
</feature>
<feature type="binding site" evidence="6">
    <location>
        <position position="245"/>
    </location>
    <ligand>
        <name>K(+)</name>
        <dbReference type="ChEBI" id="CHEBI:29103"/>
    </ligand>
</feature>
<feature type="binding site" evidence="6">
    <location>
        <begin position="350"/>
        <end position="352"/>
    </location>
    <ligand>
        <name>GTP</name>
        <dbReference type="ChEBI" id="CHEBI:37565"/>
    </ligand>
</feature>
<feature type="binding site" evidence="6">
    <location>
        <position position="251"/>
    </location>
    <ligand>
        <name>Mg(2+)</name>
        <dbReference type="ChEBI" id="CHEBI:18420"/>
    </ligand>
</feature>
<feature type="binding site" evidence="6">
    <location>
        <position position="81"/>
    </location>
    <ligand>
        <name>(6S)-5-formyl-5,6,7,8-tetrahydrofolate</name>
        <dbReference type="ChEBI" id="CHEBI:57457"/>
    </ligand>
</feature>
<dbReference type="Pfam" id="PF01926">
    <property type="entry name" value="MMR_HSR1"/>
    <property type="match status" value="1"/>
</dbReference>
<dbReference type="SUPFAM" id="SSF116878">
    <property type="entry name" value="TrmE connector domain"/>
    <property type="match status" value="1"/>
</dbReference>
<reference evidence="10" key="1">
    <citation type="journal article" date="2019" name="Int. J. Syst. Evol. Microbiol.">
        <title>The Global Catalogue of Microorganisms (GCM) 10K type strain sequencing project: providing services to taxonomists for standard genome sequencing and annotation.</title>
        <authorList>
            <consortium name="The Broad Institute Genomics Platform"/>
            <consortium name="The Broad Institute Genome Sequencing Center for Infectious Disease"/>
            <person name="Wu L."/>
            <person name="Ma J."/>
        </authorList>
    </citation>
    <scope>NUCLEOTIDE SEQUENCE [LARGE SCALE GENOMIC DNA]</scope>
    <source>
        <strain evidence="10">KACC 11407</strain>
    </source>
</reference>
<feature type="binding site" evidence="6">
    <location>
        <begin position="245"/>
        <end position="251"/>
    </location>
    <ligand>
        <name>GTP</name>
        <dbReference type="ChEBI" id="CHEBI:37565"/>
    </ligand>
</feature>
<dbReference type="InterPro" id="IPR018948">
    <property type="entry name" value="GTP-bd_TrmE_N"/>
</dbReference>
<dbReference type="InterPro" id="IPR031168">
    <property type="entry name" value="G_TrmE"/>
</dbReference>
<keyword evidence="4 6" id="KW-0630">Potassium</keyword>
<feature type="domain" description="TrmE-type G" evidence="8">
    <location>
        <begin position="216"/>
        <end position="369"/>
    </location>
</feature>
<dbReference type="Gene3D" id="1.20.120.430">
    <property type="entry name" value="tRNA modification GTPase MnmE domain 2"/>
    <property type="match status" value="1"/>
</dbReference>
<evidence type="ECO:0000256" key="5">
    <source>
        <dbReference type="ARBA" id="ARBA00023134"/>
    </source>
</evidence>
<dbReference type="Pfam" id="PF12631">
    <property type="entry name" value="MnmE_helical"/>
    <property type="match status" value="1"/>
</dbReference>
<dbReference type="Gene3D" id="3.40.50.300">
    <property type="entry name" value="P-loop containing nucleotide triphosphate hydrolases"/>
    <property type="match status" value="1"/>
</dbReference>
<gene>
    <name evidence="6 9" type="primary">mnmE</name>
    <name evidence="6" type="synonym">trmE</name>
    <name evidence="9" type="ORF">ACFPN1_12290</name>
</gene>
<dbReference type="Proteomes" id="UP001596036">
    <property type="component" value="Unassembled WGS sequence"/>
</dbReference>
<feature type="binding site" evidence="6">
    <location>
        <begin position="270"/>
        <end position="273"/>
    </location>
    <ligand>
        <name>GTP</name>
        <dbReference type="ChEBI" id="CHEBI:37565"/>
    </ligand>
</feature>
<dbReference type="PRINTS" id="PR00326">
    <property type="entry name" value="GTP1OBG"/>
</dbReference>
<feature type="binding site" evidence="6">
    <location>
        <position position="446"/>
    </location>
    <ligand>
        <name>(6S)-5-formyl-5,6,7,8-tetrahydrofolate</name>
        <dbReference type="ChEBI" id="CHEBI:57457"/>
    </ligand>
</feature>
<proteinExistence type="inferred from homology"/>
<dbReference type="CDD" id="cd14858">
    <property type="entry name" value="TrmE_N"/>
    <property type="match status" value="1"/>
</dbReference>
<dbReference type="NCBIfam" id="TIGR00231">
    <property type="entry name" value="small_GTP"/>
    <property type="match status" value="1"/>
</dbReference>
<dbReference type="InterPro" id="IPR027368">
    <property type="entry name" value="MnmE_dom2"/>
</dbReference>
<feature type="binding site" evidence="6">
    <location>
        <position position="24"/>
    </location>
    <ligand>
        <name>(6S)-5-formyl-5,6,7,8-tetrahydrofolate</name>
        <dbReference type="ChEBI" id="CHEBI:57457"/>
    </ligand>
</feature>
<evidence type="ECO:0000256" key="4">
    <source>
        <dbReference type="ARBA" id="ARBA00022958"/>
    </source>
</evidence>
<dbReference type="PANTHER" id="PTHR42714">
    <property type="entry name" value="TRNA MODIFICATION GTPASE GTPBP3"/>
    <property type="match status" value="1"/>
</dbReference>
<evidence type="ECO:0000256" key="2">
    <source>
        <dbReference type="ARBA" id="ARBA00022694"/>
    </source>
</evidence>
<comment type="caution">
    <text evidence="9">The sequence shown here is derived from an EMBL/GenBank/DDBJ whole genome shotgun (WGS) entry which is preliminary data.</text>
</comment>
<comment type="similarity">
    <text evidence="1 6 7">Belongs to the TRAFAC class TrmE-Era-EngA-EngB-Septin-like GTPase superfamily. TrmE GTPase family.</text>
</comment>
<dbReference type="EC" id="3.6.-.-" evidence="6"/>
<dbReference type="SUPFAM" id="SSF52540">
    <property type="entry name" value="P-loop containing nucleoside triphosphate hydrolases"/>
    <property type="match status" value="1"/>
</dbReference>
<keyword evidence="2 6" id="KW-0819">tRNA processing</keyword>
<dbReference type="InterPro" id="IPR004520">
    <property type="entry name" value="GTPase_MnmE"/>
</dbReference>
<dbReference type="Pfam" id="PF10396">
    <property type="entry name" value="TrmE_N"/>
    <property type="match status" value="1"/>
</dbReference>
<dbReference type="InterPro" id="IPR027417">
    <property type="entry name" value="P-loop_NTPase"/>
</dbReference>
<dbReference type="EMBL" id="JBHSNM010000004">
    <property type="protein sequence ID" value="MFC5570840.1"/>
    <property type="molecule type" value="Genomic_DNA"/>
</dbReference>
<dbReference type="InterPro" id="IPR025867">
    <property type="entry name" value="MnmE_helical"/>
</dbReference>
<evidence type="ECO:0000256" key="3">
    <source>
        <dbReference type="ARBA" id="ARBA00022741"/>
    </source>
</evidence>
<keyword evidence="6 9" id="KW-0378">Hydrolase</keyword>
<dbReference type="InterPro" id="IPR006073">
    <property type="entry name" value="GTP-bd"/>
</dbReference>
<keyword evidence="6" id="KW-0479">Metal-binding</keyword>
<keyword evidence="6" id="KW-0963">Cytoplasm</keyword>
<comment type="subcellular location">
    <subcellularLocation>
        <location evidence="6">Cytoplasm</location>
    </subcellularLocation>
</comment>
<evidence type="ECO:0000313" key="9">
    <source>
        <dbReference type="EMBL" id="MFC5570840.1"/>
    </source>
</evidence>
<evidence type="ECO:0000259" key="8">
    <source>
        <dbReference type="PROSITE" id="PS51709"/>
    </source>
</evidence>
<keyword evidence="6" id="KW-0460">Magnesium</keyword>
<dbReference type="InterPro" id="IPR005225">
    <property type="entry name" value="Small_GTP-bd"/>
</dbReference>
<keyword evidence="5 6" id="KW-0342">GTP-binding</keyword>
<dbReference type="NCBIfam" id="TIGR00450">
    <property type="entry name" value="mnmE_trmE_thdF"/>
    <property type="match status" value="1"/>
</dbReference>
<feature type="binding site" evidence="6">
    <location>
        <begin position="226"/>
        <end position="231"/>
    </location>
    <ligand>
        <name>GTP</name>
        <dbReference type="ChEBI" id="CHEBI:37565"/>
    </ligand>
</feature>
<evidence type="ECO:0000313" key="10">
    <source>
        <dbReference type="Proteomes" id="UP001596036"/>
    </source>
</evidence>
<sequence>MTPTTDTIAAIATAPGAGGVGIVRLSGARARAIAEAICGVALTPRHAHYARFAAANGDTIDDGIALWFRAPASYTGEDVVELQAHGSPVVLAELVQRCIELGARRARPGEFSERAFLNGKLDLAQAEAVADLIAAADAQAARAARRALEGEFSRRVEAIAADVLAIRVHVEAAIDFADEPIDTLGGAQLRARFDAAAHSLDELLRAAERGRRLRDGLHAVIVGPPNAGKSSLLNALAGSERAIVTDIAGTTRDLLHEVVRIDGVELTLVDTAGLREGGDAIEREGMRRARDELARADLALVVLDARDAEAGRRAVADAIAAVPQRLWIHNKSDLLPACATPPDADHLPVSARTGAGLDALHARLRTLAQGEGAGGEGAFTARARHVDALQRARGELALARAQLDADALELAAESLRQAHEALGEITGHVRADDLLGHIFSSFCIGK</sequence>
<dbReference type="Gene3D" id="3.30.1360.120">
    <property type="entry name" value="Probable tRNA modification gtpase trme, domain 1"/>
    <property type="match status" value="1"/>
</dbReference>
<dbReference type="RefSeq" id="WP_386755326.1">
    <property type="nucleotide sequence ID" value="NZ_JBHSNM010000004.1"/>
</dbReference>
<protein>
    <recommendedName>
        <fullName evidence="6">tRNA modification GTPase MnmE</fullName>
        <ecNumber evidence="6">3.6.-.-</ecNumber>
    </recommendedName>
</protein>
<feature type="binding site" evidence="6">
    <location>
        <position position="230"/>
    </location>
    <ligand>
        <name>Mg(2+)</name>
        <dbReference type="ChEBI" id="CHEBI:18420"/>
    </ligand>
</feature>
<feature type="binding site" evidence="6">
    <location>
        <position position="247"/>
    </location>
    <ligand>
        <name>K(+)</name>
        <dbReference type="ChEBI" id="CHEBI:29103"/>
    </ligand>
</feature>
<comment type="function">
    <text evidence="6">Exhibits a very high intrinsic GTPase hydrolysis rate. Involved in the addition of a carboxymethylaminomethyl (cmnm) group at the wobble position (U34) of certain tRNAs, forming tRNA-cmnm(5)s(2)U34.</text>
</comment>
<name>A0ABW0SPY0_9GAMM</name>
<dbReference type="CDD" id="cd04164">
    <property type="entry name" value="trmE"/>
    <property type="match status" value="1"/>
</dbReference>
<keyword evidence="3 6" id="KW-0547">Nucleotide-binding</keyword>
<dbReference type="PANTHER" id="PTHR42714:SF2">
    <property type="entry name" value="TRNA MODIFICATION GTPASE GTPBP3, MITOCHONDRIAL"/>
    <property type="match status" value="1"/>
</dbReference>
<dbReference type="HAMAP" id="MF_00379">
    <property type="entry name" value="GTPase_MnmE"/>
    <property type="match status" value="1"/>
</dbReference>
<evidence type="ECO:0000256" key="1">
    <source>
        <dbReference type="ARBA" id="ARBA00011043"/>
    </source>
</evidence>
<comment type="cofactor">
    <cofactor evidence="6">
        <name>K(+)</name>
        <dbReference type="ChEBI" id="CHEBI:29103"/>
    </cofactor>
    <text evidence="6">Binds 1 potassium ion per subunit.</text>
</comment>
<evidence type="ECO:0000256" key="6">
    <source>
        <dbReference type="HAMAP-Rule" id="MF_00379"/>
    </source>
</evidence>
<evidence type="ECO:0000256" key="7">
    <source>
        <dbReference type="RuleBase" id="RU003313"/>
    </source>
</evidence>
<feature type="binding site" evidence="6">
    <location>
        <position position="250"/>
    </location>
    <ligand>
        <name>K(+)</name>
        <dbReference type="ChEBI" id="CHEBI:29103"/>
    </ligand>
</feature>
<keyword evidence="10" id="KW-1185">Reference proteome</keyword>
<feature type="binding site" evidence="6">
    <location>
        <position position="120"/>
    </location>
    <ligand>
        <name>(6S)-5-formyl-5,6,7,8-tetrahydrofolate</name>
        <dbReference type="ChEBI" id="CHEBI:57457"/>
    </ligand>
</feature>
<organism evidence="9 10">
    <name type="scientific">Lysobacter yangpyeongensis</name>
    <dbReference type="NCBI Taxonomy" id="346182"/>
    <lineage>
        <taxon>Bacteria</taxon>
        <taxon>Pseudomonadati</taxon>
        <taxon>Pseudomonadota</taxon>
        <taxon>Gammaproteobacteria</taxon>
        <taxon>Lysobacterales</taxon>
        <taxon>Lysobacteraceae</taxon>
        <taxon>Lysobacter</taxon>
    </lineage>
</organism>
<comment type="subunit">
    <text evidence="6">Homodimer. Heterotetramer of two MnmE and two MnmG subunits.</text>
</comment>
<dbReference type="NCBIfam" id="NF003661">
    <property type="entry name" value="PRK05291.1-3"/>
    <property type="match status" value="1"/>
</dbReference>
<dbReference type="InterPro" id="IPR027266">
    <property type="entry name" value="TrmE/GcvT-like"/>
</dbReference>
<comment type="caution">
    <text evidence="6">Lacks conserved residue(s) required for the propagation of feature annotation.</text>
</comment>